<dbReference type="InterPro" id="IPR050639">
    <property type="entry name" value="SSR_resolvase"/>
</dbReference>
<dbReference type="CDD" id="cd00338">
    <property type="entry name" value="Ser_Recombinase"/>
    <property type="match status" value="1"/>
</dbReference>
<dbReference type="SMART" id="SM00857">
    <property type="entry name" value="Resolvase"/>
    <property type="match status" value="1"/>
</dbReference>
<keyword evidence="1" id="KW-0238">DNA-binding</keyword>
<dbReference type="InterPro" id="IPR006119">
    <property type="entry name" value="Resolv_N"/>
</dbReference>
<dbReference type="AlphaFoldDB" id="A0A2W0HSP4"/>
<comment type="caution">
    <text evidence="5">The sequence shown here is derived from an EMBL/GenBank/DDBJ whole genome shotgun (WGS) entry which is preliminary data.</text>
</comment>
<dbReference type="EMBL" id="PDOF01000002">
    <property type="protein sequence ID" value="PYZ96618.1"/>
    <property type="molecule type" value="Genomic_DNA"/>
</dbReference>
<dbReference type="Pfam" id="PF00239">
    <property type="entry name" value="Resolvase"/>
    <property type="match status" value="1"/>
</dbReference>
<keyword evidence="6" id="KW-1185">Reference proteome</keyword>
<keyword evidence="3" id="KW-0175">Coiled coil</keyword>
<dbReference type="PANTHER" id="PTHR30461">
    <property type="entry name" value="DNA-INVERTASE FROM LAMBDOID PROPHAGE"/>
    <property type="match status" value="1"/>
</dbReference>
<sequence length="485" mass="57015">MSSMRWMKPGKKHKLTVFLRRVSSEQQNLAMQIAADKKYREKLHEEDYVVLNEKGVSANKLHIPDREKMVKLIGMIKSNQVERLYVYDRTRLTRKFFEYLELIDLFREHNVKVTFTTEDAGYMPFNNDLLIEGFSAILIEEEGQGIARRSRDRNRKFPSRKYGFEVHKDDNGHKSYTAKTKEKVKLQALFSEAQKVEGHRDYAELLINQAYLLKKGAEDVARILFDPFYCGCERYGEHFNRLSHVEQIVTIEDFQKAHEVIDSFQSVIRENLDARKDEVILNPKCGYCRDEMKYKRSKVGDSGIFSCSCKSKKVELEVQDYNRMLLHNAQQMVASLQLGKIKNKAYKLIDKQRELHENLIHEISNTIETLQYDIAALSPEEAMASRNRRNSALTKLMDAKDRRKDIRDELLLLENHKVNLQYIVKKVSNLVSKEEVAFMVPHLIKDCYMFHEVAEMDFYYNEFLDIQELERKILHDNQSTEQQGA</sequence>
<evidence type="ECO:0000313" key="6">
    <source>
        <dbReference type="Proteomes" id="UP000248066"/>
    </source>
</evidence>
<name>A0A2W0HSP4_9BACI</name>
<feature type="coiled-coil region" evidence="3">
    <location>
        <begin position="389"/>
        <end position="416"/>
    </location>
</feature>
<dbReference type="GO" id="GO:0003677">
    <property type="term" value="F:DNA binding"/>
    <property type="evidence" value="ECO:0007669"/>
    <property type="project" value="UniProtKB-KW"/>
</dbReference>
<dbReference type="PANTHER" id="PTHR30461:SF2">
    <property type="entry name" value="SERINE RECOMBINASE PINE-RELATED"/>
    <property type="match status" value="1"/>
</dbReference>
<feature type="domain" description="Resolvase/invertase-type recombinase catalytic" evidence="4">
    <location>
        <begin position="15"/>
        <end position="163"/>
    </location>
</feature>
<dbReference type="GO" id="GO:0000150">
    <property type="term" value="F:DNA strand exchange activity"/>
    <property type="evidence" value="ECO:0007669"/>
    <property type="project" value="InterPro"/>
</dbReference>
<dbReference type="InterPro" id="IPR038109">
    <property type="entry name" value="DNA_bind_recomb_sf"/>
</dbReference>
<evidence type="ECO:0000256" key="2">
    <source>
        <dbReference type="ARBA" id="ARBA00023172"/>
    </source>
</evidence>
<accession>A0A2W0HSP4</accession>
<protein>
    <recommendedName>
        <fullName evidence="4">Resolvase/invertase-type recombinase catalytic domain-containing protein</fullName>
    </recommendedName>
</protein>
<reference evidence="5 6" key="1">
    <citation type="submission" date="2017-10" db="EMBL/GenBank/DDBJ databases">
        <title>Bacillus sp. nov., a halophilic bacterium isolated from a Yangshapao Lake.</title>
        <authorList>
            <person name="Wang H."/>
        </authorList>
    </citation>
    <scope>NUCLEOTIDE SEQUENCE [LARGE SCALE GENOMIC DNA]</scope>
    <source>
        <strain evidence="5 6">YSP-3</strain>
    </source>
</reference>
<dbReference type="Gene3D" id="3.40.50.1390">
    <property type="entry name" value="Resolvase, N-terminal catalytic domain"/>
    <property type="match status" value="1"/>
</dbReference>
<evidence type="ECO:0000313" key="5">
    <source>
        <dbReference type="EMBL" id="PYZ96618.1"/>
    </source>
</evidence>
<dbReference type="SUPFAM" id="SSF53041">
    <property type="entry name" value="Resolvase-like"/>
    <property type="match status" value="1"/>
</dbReference>
<dbReference type="Gene3D" id="3.90.1750.20">
    <property type="entry name" value="Putative Large Serine Recombinase, Chain B, Domain 2"/>
    <property type="match status" value="1"/>
</dbReference>
<dbReference type="InterPro" id="IPR036162">
    <property type="entry name" value="Resolvase-like_N_sf"/>
</dbReference>
<organism evidence="5 6">
    <name type="scientific">Alteribacter lacisalsi</name>
    <dbReference type="NCBI Taxonomy" id="2045244"/>
    <lineage>
        <taxon>Bacteria</taxon>
        <taxon>Bacillati</taxon>
        <taxon>Bacillota</taxon>
        <taxon>Bacilli</taxon>
        <taxon>Bacillales</taxon>
        <taxon>Bacillaceae</taxon>
        <taxon>Alteribacter</taxon>
    </lineage>
</organism>
<evidence type="ECO:0000259" key="4">
    <source>
        <dbReference type="PROSITE" id="PS51736"/>
    </source>
</evidence>
<dbReference type="Proteomes" id="UP000248066">
    <property type="component" value="Unassembled WGS sequence"/>
</dbReference>
<evidence type="ECO:0000256" key="1">
    <source>
        <dbReference type="ARBA" id="ARBA00023125"/>
    </source>
</evidence>
<dbReference type="PROSITE" id="PS51736">
    <property type="entry name" value="RECOMBINASES_3"/>
    <property type="match status" value="1"/>
</dbReference>
<evidence type="ECO:0000256" key="3">
    <source>
        <dbReference type="SAM" id="Coils"/>
    </source>
</evidence>
<gene>
    <name evidence="5" type="ORF">CR205_13000</name>
</gene>
<proteinExistence type="predicted"/>
<keyword evidence="2" id="KW-0233">DNA recombination</keyword>